<keyword evidence="3" id="KW-0809">Transit peptide</keyword>
<evidence type="ECO:0000256" key="3">
    <source>
        <dbReference type="ARBA" id="ARBA00022946"/>
    </source>
</evidence>
<comment type="similarity">
    <text evidence="1">Belongs to the mTERF family.</text>
</comment>
<evidence type="ECO:0000313" key="5">
    <source>
        <dbReference type="Proteomes" id="UP000825935"/>
    </source>
</evidence>
<dbReference type="InterPro" id="IPR003690">
    <property type="entry name" value="MTERF"/>
</dbReference>
<protein>
    <submittedName>
        <fullName evidence="4">Uncharacterized protein</fullName>
    </submittedName>
</protein>
<organism evidence="4 5">
    <name type="scientific">Ceratopteris richardii</name>
    <name type="common">Triangle waterfern</name>
    <dbReference type="NCBI Taxonomy" id="49495"/>
    <lineage>
        <taxon>Eukaryota</taxon>
        <taxon>Viridiplantae</taxon>
        <taxon>Streptophyta</taxon>
        <taxon>Embryophyta</taxon>
        <taxon>Tracheophyta</taxon>
        <taxon>Polypodiopsida</taxon>
        <taxon>Polypodiidae</taxon>
        <taxon>Polypodiales</taxon>
        <taxon>Pteridineae</taxon>
        <taxon>Pteridaceae</taxon>
        <taxon>Parkerioideae</taxon>
        <taxon>Ceratopteris</taxon>
    </lineage>
</organism>
<evidence type="ECO:0000313" key="4">
    <source>
        <dbReference type="EMBL" id="KAH7289718.1"/>
    </source>
</evidence>
<dbReference type="OrthoDB" id="637682at2759"/>
<comment type="caution">
    <text evidence="4">The sequence shown here is derived from an EMBL/GenBank/DDBJ whole genome shotgun (WGS) entry which is preliminary data.</text>
</comment>
<dbReference type="EMBL" id="CM035435">
    <property type="protein sequence ID" value="KAH7289718.1"/>
    <property type="molecule type" value="Genomic_DNA"/>
</dbReference>
<evidence type="ECO:0000256" key="2">
    <source>
        <dbReference type="ARBA" id="ARBA00022472"/>
    </source>
</evidence>
<dbReference type="Proteomes" id="UP000825935">
    <property type="component" value="Chromosome 30"/>
</dbReference>
<name>A0A8T2R1Y0_CERRI</name>
<keyword evidence="2" id="KW-0806">Transcription termination</keyword>
<reference evidence="4" key="1">
    <citation type="submission" date="2021-08" db="EMBL/GenBank/DDBJ databases">
        <title>WGS assembly of Ceratopteris richardii.</title>
        <authorList>
            <person name="Marchant D.B."/>
            <person name="Chen G."/>
            <person name="Jenkins J."/>
            <person name="Shu S."/>
            <person name="Leebens-Mack J."/>
            <person name="Grimwood J."/>
            <person name="Schmutz J."/>
            <person name="Soltis P."/>
            <person name="Soltis D."/>
            <person name="Chen Z.-H."/>
        </authorList>
    </citation>
    <scope>NUCLEOTIDE SEQUENCE</scope>
    <source>
        <strain evidence="4">Whitten #5841</strain>
        <tissue evidence="4">Leaf</tissue>
    </source>
</reference>
<evidence type="ECO:0000256" key="1">
    <source>
        <dbReference type="ARBA" id="ARBA00007692"/>
    </source>
</evidence>
<sequence length="529" mass="60376">MENFLSQASVRSLASMQFALRERGFRAERRSYGSVFRGSKVNNTSQYCSFFHENRASLRCVNYSPSTSSKEQYRELEHASYGMLSARSLVTRAGFFFGPDFVLSFSDITCKCRRHPNSEYRSRWPLHAVHTMSRRGHCSSSKASFIAFESSGNLAHKTREKTSKDLAKYSDVQLSKQDVLSKSHLAGWVSSAVADPHSMDIESMLLELRKRFHRKTPENFVPALQQKFKFLMSESCTSVDKIAFVNAAILFSSPEQLQAVHNVLKDYFGSSEEASKMLLSTPSLVTKSQQHLKKMLDVMLEFQIDKASVEKNPKVLLCDPHRACNVLAILKGWGMDSAYLSKMVRRTGRFLSSSDECIQGALKFLASTRMSKKEILEMVQYRPSVFQKSANLEYKYSLCQEMGINFEVAIRYIVNHSAERIALQIKSFKDLGFPDEAIVAMVAKEPRLLAKSMKDLKVKIQYLINSRDQSLADISKYPACLCYSFEGRYIPRFRYLEQRGLLDSLSVSYILSLSNRQFREIFKVPDSII</sequence>
<keyword evidence="2" id="KW-0804">Transcription</keyword>
<dbReference type="SMART" id="SM00733">
    <property type="entry name" value="Mterf"/>
    <property type="match status" value="7"/>
</dbReference>
<dbReference type="GO" id="GO:0006353">
    <property type="term" value="P:DNA-templated transcription termination"/>
    <property type="evidence" value="ECO:0007669"/>
    <property type="project" value="UniProtKB-KW"/>
</dbReference>
<dbReference type="GO" id="GO:0003676">
    <property type="term" value="F:nucleic acid binding"/>
    <property type="evidence" value="ECO:0007669"/>
    <property type="project" value="InterPro"/>
</dbReference>
<keyword evidence="2" id="KW-0805">Transcription regulation</keyword>
<keyword evidence="5" id="KW-1185">Reference proteome</keyword>
<dbReference type="Pfam" id="PF02536">
    <property type="entry name" value="mTERF"/>
    <property type="match status" value="1"/>
</dbReference>
<dbReference type="PANTHER" id="PTHR13068:SF112">
    <property type="entry name" value="TRANSCRIPTION TERMINATION FACTOR 3, MITOCHONDRIAL"/>
    <property type="match status" value="1"/>
</dbReference>
<dbReference type="InterPro" id="IPR038538">
    <property type="entry name" value="MTERF_sf"/>
</dbReference>
<accession>A0A8T2R1Y0</accession>
<dbReference type="PANTHER" id="PTHR13068">
    <property type="entry name" value="CGI-12 PROTEIN-RELATED"/>
    <property type="match status" value="1"/>
</dbReference>
<dbReference type="Gene3D" id="1.25.70.10">
    <property type="entry name" value="Transcription termination factor 3, mitochondrial"/>
    <property type="match status" value="1"/>
</dbReference>
<dbReference type="AlphaFoldDB" id="A0A8T2R1Y0"/>
<gene>
    <name evidence="4" type="ORF">KP509_30G015900</name>
</gene>
<proteinExistence type="inferred from homology"/>